<sequence>MFTYTEIPDAAVEKLIMKEVDCGKSIYYRCWYHRKLVKRLKIVDFLGTFAPTFVLCWHNQLQNSNYMLGFGLDAWIGEYRKRFPK</sequence>
<name>A0A0R3SX72_HYMDI</name>
<dbReference type="EMBL" id="UYSG01011622">
    <property type="protein sequence ID" value="VDL63095.1"/>
    <property type="molecule type" value="Genomic_DNA"/>
</dbReference>
<evidence type="ECO:0000313" key="1">
    <source>
        <dbReference type="EMBL" id="VDL63095.1"/>
    </source>
</evidence>
<evidence type="ECO:0000313" key="3">
    <source>
        <dbReference type="WBParaSite" id="HDID_0001032301-mRNA-1"/>
    </source>
</evidence>
<dbReference type="Proteomes" id="UP000274504">
    <property type="component" value="Unassembled WGS sequence"/>
</dbReference>
<proteinExistence type="predicted"/>
<reference evidence="1 2" key="2">
    <citation type="submission" date="2018-11" db="EMBL/GenBank/DDBJ databases">
        <authorList>
            <consortium name="Pathogen Informatics"/>
        </authorList>
    </citation>
    <scope>NUCLEOTIDE SEQUENCE [LARGE SCALE GENOMIC DNA]</scope>
</reference>
<gene>
    <name evidence="1" type="ORF">HDID_LOCUS10321</name>
</gene>
<dbReference type="WBParaSite" id="HDID_0001032301-mRNA-1">
    <property type="protein sequence ID" value="HDID_0001032301-mRNA-1"/>
    <property type="gene ID" value="HDID_0001032301"/>
</dbReference>
<organism evidence="3">
    <name type="scientific">Hymenolepis diminuta</name>
    <name type="common">Rat tapeworm</name>
    <dbReference type="NCBI Taxonomy" id="6216"/>
    <lineage>
        <taxon>Eukaryota</taxon>
        <taxon>Metazoa</taxon>
        <taxon>Spiralia</taxon>
        <taxon>Lophotrochozoa</taxon>
        <taxon>Platyhelminthes</taxon>
        <taxon>Cestoda</taxon>
        <taxon>Eucestoda</taxon>
        <taxon>Cyclophyllidea</taxon>
        <taxon>Hymenolepididae</taxon>
        <taxon>Hymenolepis</taxon>
    </lineage>
</organism>
<reference evidence="3" key="1">
    <citation type="submission" date="2017-02" db="UniProtKB">
        <authorList>
            <consortium name="WormBaseParasite"/>
        </authorList>
    </citation>
    <scope>IDENTIFICATION</scope>
</reference>
<protein>
    <submittedName>
        <fullName evidence="1 3">Uncharacterized protein</fullName>
    </submittedName>
</protein>
<dbReference type="AlphaFoldDB" id="A0A0R3SX72"/>
<evidence type="ECO:0000313" key="2">
    <source>
        <dbReference type="Proteomes" id="UP000274504"/>
    </source>
</evidence>
<accession>A0A0R3SX72</accession>